<keyword evidence="8" id="KW-1185">Reference proteome</keyword>
<dbReference type="EMBL" id="CADEPM010000004">
    <property type="protein sequence ID" value="CAB3405520.1"/>
    <property type="molecule type" value="Genomic_DNA"/>
</dbReference>
<feature type="domain" description="G-protein coupled receptors family 1 profile" evidence="6">
    <location>
        <begin position="48"/>
        <end position="318"/>
    </location>
</feature>
<evidence type="ECO:0000256" key="3">
    <source>
        <dbReference type="ARBA" id="ARBA00022989"/>
    </source>
</evidence>
<dbReference type="PANTHER" id="PTHR46273">
    <property type="entry name" value="MYOSUPPRESSIN RECEPTOR 1, ISOFORM B-RELATED"/>
    <property type="match status" value="1"/>
</dbReference>
<evidence type="ECO:0000256" key="5">
    <source>
        <dbReference type="SAM" id="Phobius"/>
    </source>
</evidence>
<dbReference type="SMART" id="SM01381">
    <property type="entry name" value="7TM_GPCR_Srsx"/>
    <property type="match status" value="1"/>
</dbReference>
<keyword evidence="4 5" id="KW-0472">Membrane</keyword>
<dbReference type="Pfam" id="PF10324">
    <property type="entry name" value="7TM_GPCR_Srw"/>
    <property type="match status" value="1"/>
</dbReference>
<evidence type="ECO:0000256" key="4">
    <source>
        <dbReference type="ARBA" id="ARBA00023136"/>
    </source>
</evidence>
<protein>
    <recommendedName>
        <fullName evidence="6">G-protein coupled receptors family 1 profile domain-containing protein</fullName>
    </recommendedName>
</protein>
<feature type="transmembrane region" description="Helical" evidence="5">
    <location>
        <begin position="36"/>
        <end position="56"/>
    </location>
</feature>
<dbReference type="InterPro" id="IPR019427">
    <property type="entry name" value="7TM_GPCR_serpentine_rcpt_Srw"/>
</dbReference>
<comment type="caution">
    <text evidence="7">The sequence shown here is derived from an EMBL/GenBank/DDBJ whole genome shotgun (WGS) entry which is preliminary data.</text>
</comment>
<proteinExistence type="predicted"/>
<accession>A0A8S1EZ96</accession>
<evidence type="ECO:0000259" key="6">
    <source>
        <dbReference type="PROSITE" id="PS50262"/>
    </source>
</evidence>
<keyword evidence="3 5" id="KW-1133">Transmembrane helix</keyword>
<keyword evidence="2 5" id="KW-0812">Transmembrane</keyword>
<dbReference type="Gene3D" id="1.20.1070.10">
    <property type="entry name" value="Rhodopsin 7-helix transmembrane proteins"/>
    <property type="match status" value="1"/>
</dbReference>
<sequence length="395" mass="44888">MQCNDSEIFDITKNSTVRFIESLYEFRYQYSQVHPYISLVLCVMGLAANVVHVLVLTRPRMRHSSVHTVLVCIAICDMGTMTSYLTYITRFEFFADHEGYAYMWAVFLKCHAMISIALHAITLYLVVLMAFIRLTAMNVGTSQWLDHSRALVVASLIAMFVFIMCVPTLLAHQINETARGIASRGFYVKYSVGFSTMMLNHGCLPMKANLWLTGIFLKAIPCFLLFSFTIVLIRKLKENNEKRKNLVKEERAKRRGDLTTYMLLLMVAVFLITELPQGIMAVFNALYTTQFHQMVYLNLADVLDLLSLINCYVAFLVYCFTSSRYRQTLLGLLPIFKMPYSGFSTRQGTLKTSRQSMKAKPAAHRTISAEIAKSPLIGAQRARTNTSPLTIANDI</sequence>
<dbReference type="Proteomes" id="UP000494206">
    <property type="component" value="Unassembled WGS sequence"/>
</dbReference>
<dbReference type="InterPro" id="IPR017452">
    <property type="entry name" value="GPCR_Rhodpsn_7TM"/>
</dbReference>
<dbReference type="PRINTS" id="PR00237">
    <property type="entry name" value="GPCRRHODOPSN"/>
</dbReference>
<dbReference type="CDD" id="cd14978">
    <property type="entry name" value="7tmA_FMRFamide_R-like"/>
    <property type="match status" value="1"/>
</dbReference>
<dbReference type="GO" id="GO:0008528">
    <property type="term" value="F:G protein-coupled peptide receptor activity"/>
    <property type="evidence" value="ECO:0007669"/>
    <property type="project" value="InterPro"/>
</dbReference>
<organism evidence="7 8">
    <name type="scientific">Caenorhabditis bovis</name>
    <dbReference type="NCBI Taxonomy" id="2654633"/>
    <lineage>
        <taxon>Eukaryota</taxon>
        <taxon>Metazoa</taxon>
        <taxon>Ecdysozoa</taxon>
        <taxon>Nematoda</taxon>
        <taxon>Chromadorea</taxon>
        <taxon>Rhabditida</taxon>
        <taxon>Rhabditina</taxon>
        <taxon>Rhabditomorpha</taxon>
        <taxon>Rhabditoidea</taxon>
        <taxon>Rhabditidae</taxon>
        <taxon>Peloderinae</taxon>
        <taxon>Caenorhabditis</taxon>
    </lineage>
</organism>
<comment type="subcellular location">
    <subcellularLocation>
        <location evidence="1">Membrane</location>
    </subcellularLocation>
</comment>
<dbReference type="InterPro" id="IPR000276">
    <property type="entry name" value="GPCR_Rhodpsn"/>
</dbReference>
<name>A0A8S1EZ96_9PELO</name>
<feature type="transmembrane region" description="Helical" evidence="5">
    <location>
        <begin position="295"/>
        <end position="320"/>
    </location>
</feature>
<feature type="transmembrane region" description="Helical" evidence="5">
    <location>
        <begin position="210"/>
        <end position="233"/>
    </location>
</feature>
<gene>
    <name evidence="7" type="ORF">CBOVIS_LOCUS7706</name>
</gene>
<dbReference type="AlphaFoldDB" id="A0A8S1EZ96"/>
<evidence type="ECO:0000313" key="8">
    <source>
        <dbReference type="Proteomes" id="UP000494206"/>
    </source>
</evidence>
<dbReference type="SUPFAM" id="SSF81321">
    <property type="entry name" value="Family A G protein-coupled receptor-like"/>
    <property type="match status" value="1"/>
</dbReference>
<dbReference type="GO" id="GO:0005886">
    <property type="term" value="C:plasma membrane"/>
    <property type="evidence" value="ECO:0007669"/>
    <property type="project" value="TreeGrafter"/>
</dbReference>
<feature type="transmembrane region" description="Helical" evidence="5">
    <location>
        <begin position="68"/>
        <end position="89"/>
    </location>
</feature>
<feature type="transmembrane region" description="Helical" evidence="5">
    <location>
        <begin position="261"/>
        <end position="283"/>
    </location>
</feature>
<evidence type="ECO:0000313" key="7">
    <source>
        <dbReference type="EMBL" id="CAB3405520.1"/>
    </source>
</evidence>
<dbReference type="PROSITE" id="PS50262">
    <property type="entry name" value="G_PROTEIN_RECEP_F1_2"/>
    <property type="match status" value="1"/>
</dbReference>
<dbReference type="InterPro" id="IPR053219">
    <property type="entry name" value="GPCR_Dmsr-1"/>
</dbReference>
<dbReference type="OrthoDB" id="5864054at2759"/>
<reference evidence="7 8" key="1">
    <citation type="submission" date="2020-04" db="EMBL/GenBank/DDBJ databases">
        <authorList>
            <person name="Laetsch R D."/>
            <person name="Stevens L."/>
            <person name="Kumar S."/>
            <person name="Blaxter L. M."/>
        </authorList>
    </citation>
    <scope>NUCLEOTIDE SEQUENCE [LARGE SCALE GENOMIC DNA]</scope>
</reference>
<feature type="transmembrane region" description="Helical" evidence="5">
    <location>
        <begin position="150"/>
        <end position="170"/>
    </location>
</feature>
<feature type="transmembrane region" description="Helical" evidence="5">
    <location>
        <begin position="101"/>
        <end position="129"/>
    </location>
</feature>
<evidence type="ECO:0000256" key="1">
    <source>
        <dbReference type="ARBA" id="ARBA00004370"/>
    </source>
</evidence>
<dbReference type="PANTHER" id="PTHR46273:SF6">
    <property type="entry name" value="G-PROTEIN COUPLED RECEPTORS FAMILY 1 PROFILE DOMAIN-CONTAINING PROTEIN"/>
    <property type="match status" value="1"/>
</dbReference>
<evidence type="ECO:0000256" key="2">
    <source>
        <dbReference type="ARBA" id="ARBA00022692"/>
    </source>
</evidence>